<protein>
    <recommendedName>
        <fullName evidence="6">Nodulin-like domain-containing protein</fullName>
    </recommendedName>
</protein>
<dbReference type="SUPFAM" id="SSF103473">
    <property type="entry name" value="MFS general substrate transporter"/>
    <property type="match status" value="1"/>
</dbReference>
<dbReference type="Gene3D" id="1.20.1250.20">
    <property type="entry name" value="MFS general substrate transporter like domains"/>
    <property type="match status" value="2"/>
</dbReference>
<dbReference type="Pfam" id="PF07690">
    <property type="entry name" value="MFS_1"/>
    <property type="match status" value="1"/>
</dbReference>
<feature type="transmembrane region" description="Helical" evidence="5">
    <location>
        <begin position="106"/>
        <end position="130"/>
    </location>
</feature>
<dbReference type="KEGG" id="blac:94345941"/>
<evidence type="ECO:0000256" key="4">
    <source>
        <dbReference type="ARBA" id="ARBA00023136"/>
    </source>
</evidence>
<reference evidence="7 8" key="1">
    <citation type="journal article" date="2021" name="Genome Biol.">
        <title>AFLAP: assembly-free linkage analysis pipeline using k-mers from genome sequencing data.</title>
        <authorList>
            <person name="Fletcher K."/>
            <person name="Zhang L."/>
            <person name="Gil J."/>
            <person name="Han R."/>
            <person name="Cavanaugh K."/>
            <person name="Michelmore R."/>
        </authorList>
    </citation>
    <scope>NUCLEOTIDE SEQUENCE [LARGE SCALE GENOMIC DNA]</scope>
    <source>
        <strain evidence="7 8">SF5</strain>
    </source>
</reference>
<feature type="transmembrane region" description="Helical" evidence="5">
    <location>
        <begin position="420"/>
        <end position="442"/>
    </location>
</feature>
<feature type="transmembrane region" description="Helical" evidence="5">
    <location>
        <begin position="142"/>
        <end position="161"/>
    </location>
</feature>
<keyword evidence="2 5" id="KW-0812">Transmembrane</keyword>
<evidence type="ECO:0000313" key="8">
    <source>
        <dbReference type="Proteomes" id="UP000294530"/>
    </source>
</evidence>
<dbReference type="OrthoDB" id="410267at2759"/>
<proteinExistence type="predicted"/>
<feature type="transmembrane region" description="Helical" evidence="5">
    <location>
        <begin position="375"/>
        <end position="400"/>
    </location>
</feature>
<feature type="transmembrane region" description="Helical" evidence="5">
    <location>
        <begin position="78"/>
        <end position="100"/>
    </location>
</feature>
<dbReference type="AlphaFoldDB" id="A0A976FHT3"/>
<name>A0A976FHT3_BRELC</name>
<feature type="transmembrane region" description="Helical" evidence="5">
    <location>
        <begin position="317"/>
        <end position="336"/>
    </location>
</feature>
<keyword evidence="8" id="KW-1185">Reference proteome</keyword>
<feature type="transmembrane region" description="Helical" evidence="5">
    <location>
        <begin position="47"/>
        <end position="66"/>
    </location>
</feature>
<dbReference type="PANTHER" id="PTHR21576">
    <property type="entry name" value="UNCHARACTERIZED NODULIN-LIKE PROTEIN"/>
    <property type="match status" value="1"/>
</dbReference>
<dbReference type="Pfam" id="PF06813">
    <property type="entry name" value="Nodulin-like"/>
    <property type="match status" value="1"/>
</dbReference>
<feature type="transmembrane region" description="Helical" evidence="5">
    <location>
        <begin position="342"/>
        <end position="363"/>
    </location>
</feature>
<feature type="transmembrane region" description="Helical" evidence="5">
    <location>
        <begin position="173"/>
        <end position="192"/>
    </location>
</feature>
<comment type="caution">
    <text evidence="7">The sequence shown here is derived from an EMBL/GenBank/DDBJ whole genome shotgun (WGS) entry which is preliminary data.</text>
</comment>
<keyword evidence="4 5" id="KW-0472">Membrane</keyword>
<feature type="transmembrane region" description="Helical" evidence="5">
    <location>
        <begin position="249"/>
        <end position="274"/>
    </location>
</feature>
<accession>A0A976FHT3</accession>
<evidence type="ECO:0000256" key="3">
    <source>
        <dbReference type="ARBA" id="ARBA00022989"/>
    </source>
</evidence>
<evidence type="ECO:0000256" key="2">
    <source>
        <dbReference type="ARBA" id="ARBA00022692"/>
    </source>
</evidence>
<organism evidence="7 8">
    <name type="scientific">Bremia lactucae</name>
    <name type="common">Lettuce downy mildew</name>
    <dbReference type="NCBI Taxonomy" id="4779"/>
    <lineage>
        <taxon>Eukaryota</taxon>
        <taxon>Sar</taxon>
        <taxon>Stramenopiles</taxon>
        <taxon>Oomycota</taxon>
        <taxon>Peronosporomycetes</taxon>
        <taxon>Peronosporales</taxon>
        <taxon>Peronosporaceae</taxon>
        <taxon>Bremia</taxon>
    </lineage>
</organism>
<evidence type="ECO:0000256" key="1">
    <source>
        <dbReference type="ARBA" id="ARBA00004141"/>
    </source>
</evidence>
<dbReference type="PANTHER" id="PTHR21576:SF158">
    <property type="entry name" value="RIBOSOMAL RNA-PROCESSING PROTEIN 12-LIKE CONSERVED DOMAIN-CONTAINING PROTEIN"/>
    <property type="match status" value="1"/>
</dbReference>
<dbReference type="GO" id="GO:0022857">
    <property type="term" value="F:transmembrane transporter activity"/>
    <property type="evidence" value="ECO:0007669"/>
    <property type="project" value="InterPro"/>
</dbReference>
<dbReference type="GeneID" id="94345941"/>
<evidence type="ECO:0000256" key="5">
    <source>
        <dbReference type="SAM" id="Phobius"/>
    </source>
</evidence>
<dbReference type="GO" id="GO:0016020">
    <property type="term" value="C:membrane"/>
    <property type="evidence" value="ECO:0007669"/>
    <property type="project" value="UniProtKB-SubCell"/>
</dbReference>
<dbReference type="InterPro" id="IPR010658">
    <property type="entry name" value="Nodulin-like"/>
</dbReference>
<feature type="transmembrane region" description="Helical" evidence="5">
    <location>
        <begin position="286"/>
        <end position="305"/>
    </location>
</feature>
<dbReference type="RefSeq" id="XP_067816303.1">
    <property type="nucleotide sequence ID" value="XM_067960270.1"/>
</dbReference>
<keyword evidence="3 5" id="KW-1133">Transmembrane helix</keyword>
<evidence type="ECO:0000313" key="7">
    <source>
        <dbReference type="EMBL" id="TDH66804.1"/>
    </source>
</evidence>
<evidence type="ECO:0000259" key="6">
    <source>
        <dbReference type="Pfam" id="PF06813"/>
    </source>
</evidence>
<dbReference type="Proteomes" id="UP000294530">
    <property type="component" value="Unassembled WGS sequence"/>
</dbReference>
<dbReference type="InterPro" id="IPR036259">
    <property type="entry name" value="MFS_trans_sf"/>
</dbReference>
<dbReference type="InterPro" id="IPR011701">
    <property type="entry name" value="MFS"/>
</dbReference>
<feature type="domain" description="Nodulin-like" evidence="6">
    <location>
        <begin position="13"/>
        <end position="196"/>
    </location>
</feature>
<sequence length="457" mass="50286">MALSPSRLRRSCSLVAGMLLMLGVGSTYALSAWNAQLKMLLHFTQAGISTVSSMTMLGTYMSYLPGVIFDRLGPSTSLLLSGNIMLLIYLVLFTTLQFAPEWTSPLSIGCAMMLFGLLSSFCVFSSIVANESLWGASNRGKVMAALMSAYSCGGAFFTFVFHEGFDSSDVPGYFLFVGIYLFVVCVFAWYVFPRPIYGEEEMSTRERSKSVEIGLCRSETEVREHVYATLNCEKPDDITGVVLLMDMRFWMLFIPVMIVVGVGLFVMSNVSFIVESLGGQIQQIPLMVALFSVANTLGRLLAGTISDIYRLRYPRAYFAGISTLLTAVTQMAFLFVPPNWLVLPVALAGFSEGVMFGTFPVIIREEFGLHNFGKNFGLLSIANCVGYPLFFGPLASYMYQHSAGVRVVDGVEKCFGAQCFAHIFVVAIVLSALSLACCAQLAQIQRHQLPFNFQQIQ</sequence>
<comment type="subcellular location">
    <subcellularLocation>
        <location evidence="1">Membrane</location>
        <topology evidence="1">Multi-pass membrane protein</topology>
    </subcellularLocation>
</comment>
<dbReference type="EMBL" id="SHOA02000014">
    <property type="protein sequence ID" value="TDH66804.1"/>
    <property type="molecule type" value="Genomic_DNA"/>
</dbReference>
<gene>
    <name evidence="7" type="ORF">CCR75_002171</name>
</gene>